<dbReference type="OrthoDB" id="7241844at2"/>
<dbReference type="PANTHER" id="PTHR35936">
    <property type="entry name" value="MEMBRANE-BOUND LYTIC MUREIN TRANSGLYCOSYLASE F"/>
    <property type="match status" value="1"/>
</dbReference>
<name>A0A2S6F282_LEGPN</name>
<dbReference type="AlphaFoldDB" id="A0A2S6F282"/>
<sequence length="253" mass="28814">MKRIVFILLFISNFLVHSESLKVGILQFAPPFSSKSDKANHYYGFVVALMNIICNRLQEKCEYIPITKEGELKGLDRGTFDIVFSSTPITTSLPDNYRYSLPYLTSDGQFLTLKNNSINTLNDINFKKIGFFKINFHQSPLLKKYQTTNTLIEFTDPAELVNALTAKEIDVILINYQASRFIVNNLNPAEDNQLKLIGDKIPIGSGYGIIALKNQSALIDKINRILLEMEKDGSYLHIYNEYFGANSLYNLHH</sequence>
<comment type="caution">
    <text evidence="3">The sequence shown here is derived from an EMBL/GenBank/DDBJ whole genome shotgun (WGS) entry which is preliminary data.</text>
</comment>
<reference evidence="3 4" key="1">
    <citation type="submission" date="2018-02" db="EMBL/GenBank/DDBJ databases">
        <title>Draft genome sequences of four Legionella pneumophila clinical strains isolated in Ontario.</title>
        <authorList>
            <person name="Fortuna A."/>
            <person name="Ramnarine R."/>
            <person name="Li A."/>
            <person name="Frantz C."/>
            <person name="Mallo G."/>
        </authorList>
    </citation>
    <scope>NUCLEOTIDE SEQUENCE [LARGE SCALE GENOMIC DNA]</scope>
    <source>
        <strain evidence="3 4">LG61</strain>
    </source>
</reference>
<evidence type="ECO:0000313" key="3">
    <source>
        <dbReference type="EMBL" id="PPK31538.1"/>
    </source>
</evidence>
<dbReference type="Proteomes" id="UP000239239">
    <property type="component" value="Unassembled WGS sequence"/>
</dbReference>
<evidence type="ECO:0000313" key="4">
    <source>
        <dbReference type="Proteomes" id="UP000239239"/>
    </source>
</evidence>
<evidence type="ECO:0000256" key="2">
    <source>
        <dbReference type="ARBA" id="ARBA00022729"/>
    </source>
</evidence>
<dbReference type="SMART" id="SM00062">
    <property type="entry name" value="PBPb"/>
    <property type="match status" value="1"/>
</dbReference>
<accession>A0A2S6F282</accession>
<gene>
    <name evidence="3" type="ORF">C3928_05770</name>
</gene>
<dbReference type="PANTHER" id="PTHR35936:SF19">
    <property type="entry name" value="AMINO-ACID-BINDING PROTEIN YXEM-RELATED"/>
    <property type="match status" value="1"/>
</dbReference>
<dbReference type="EMBL" id="PQWY01000010">
    <property type="protein sequence ID" value="PPK31538.1"/>
    <property type="molecule type" value="Genomic_DNA"/>
</dbReference>
<comment type="similarity">
    <text evidence="1">Belongs to the bacterial solute-binding protein 3 family.</text>
</comment>
<dbReference type="Pfam" id="PF00497">
    <property type="entry name" value="SBP_bac_3"/>
    <property type="match status" value="1"/>
</dbReference>
<dbReference type="RefSeq" id="WP_027227706.1">
    <property type="nucleotide sequence ID" value="NZ_CP017601.1"/>
</dbReference>
<proteinExistence type="inferred from homology"/>
<protein>
    <submittedName>
        <fullName evidence="3">ABC transporter substrate-binding protein</fullName>
    </submittedName>
</protein>
<dbReference type="Gene3D" id="3.40.190.10">
    <property type="entry name" value="Periplasmic binding protein-like II"/>
    <property type="match status" value="2"/>
</dbReference>
<evidence type="ECO:0000256" key="1">
    <source>
        <dbReference type="ARBA" id="ARBA00010333"/>
    </source>
</evidence>
<dbReference type="SUPFAM" id="SSF53850">
    <property type="entry name" value="Periplasmic binding protein-like II"/>
    <property type="match status" value="1"/>
</dbReference>
<keyword evidence="2" id="KW-0732">Signal</keyword>
<dbReference type="InterPro" id="IPR001638">
    <property type="entry name" value="Solute-binding_3/MltF_N"/>
</dbReference>
<organism evidence="3 4">
    <name type="scientific">Legionella pneumophila</name>
    <dbReference type="NCBI Taxonomy" id="446"/>
    <lineage>
        <taxon>Bacteria</taxon>
        <taxon>Pseudomonadati</taxon>
        <taxon>Pseudomonadota</taxon>
        <taxon>Gammaproteobacteria</taxon>
        <taxon>Legionellales</taxon>
        <taxon>Legionellaceae</taxon>
        <taxon>Legionella</taxon>
    </lineage>
</organism>